<sequence>MTSTAARGPVDSSRIPRHAGPDTFARPPRTHEVPHTDIAVPAGARTAHAPTTPTARRIAGGRA</sequence>
<protein>
    <submittedName>
        <fullName evidence="2">Agmatinase</fullName>
    </submittedName>
</protein>
<organism evidence="2 3">
    <name type="scientific">Embleya hyalina</name>
    <dbReference type="NCBI Taxonomy" id="516124"/>
    <lineage>
        <taxon>Bacteria</taxon>
        <taxon>Bacillati</taxon>
        <taxon>Actinomycetota</taxon>
        <taxon>Actinomycetes</taxon>
        <taxon>Kitasatosporales</taxon>
        <taxon>Streptomycetaceae</taxon>
        <taxon>Embleya</taxon>
    </lineage>
</organism>
<name>A0A401YN77_9ACTN</name>
<feature type="region of interest" description="Disordered" evidence="1">
    <location>
        <begin position="1"/>
        <end position="63"/>
    </location>
</feature>
<dbReference type="AlphaFoldDB" id="A0A401YN77"/>
<dbReference type="EMBL" id="BIFH01000019">
    <property type="protein sequence ID" value="GCD96055.1"/>
    <property type="molecule type" value="Genomic_DNA"/>
</dbReference>
<reference evidence="2 3" key="1">
    <citation type="submission" date="2018-12" db="EMBL/GenBank/DDBJ databases">
        <title>Draft genome sequence of Embleya hyalina NBRC 13850T.</title>
        <authorList>
            <person name="Komaki H."/>
            <person name="Hosoyama A."/>
            <person name="Kimura A."/>
            <person name="Ichikawa N."/>
            <person name="Tamura T."/>
        </authorList>
    </citation>
    <scope>NUCLEOTIDE SEQUENCE [LARGE SCALE GENOMIC DNA]</scope>
    <source>
        <strain evidence="2 3">NBRC 13850</strain>
    </source>
</reference>
<comment type="caution">
    <text evidence="2">The sequence shown here is derived from an EMBL/GenBank/DDBJ whole genome shotgun (WGS) entry which is preliminary data.</text>
</comment>
<evidence type="ECO:0000313" key="3">
    <source>
        <dbReference type="Proteomes" id="UP000286931"/>
    </source>
</evidence>
<keyword evidence="3" id="KW-1185">Reference proteome</keyword>
<evidence type="ECO:0000256" key="1">
    <source>
        <dbReference type="SAM" id="MobiDB-lite"/>
    </source>
</evidence>
<proteinExistence type="predicted"/>
<feature type="compositionally biased region" description="Low complexity" evidence="1">
    <location>
        <begin position="41"/>
        <end position="63"/>
    </location>
</feature>
<dbReference type="Proteomes" id="UP000286931">
    <property type="component" value="Unassembled WGS sequence"/>
</dbReference>
<accession>A0A401YN77</accession>
<evidence type="ECO:0000313" key="2">
    <source>
        <dbReference type="EMBL" id="GCD96055.1"/>
    </source>
</evidence>
<gene>
    <name evidence="2" type="primary">speB_1</name>
    <name evidence="2" type="ORF">EHYA_03739</name>
</gene>